<evidence type="ECO:0000259" key="5">
    <source>
        <dbReference type="PROSITE" id="PS01124"/>
    </source>
</evidence>
<keyword evidence="1" id="KW-0805">Transcription regulation</keyword>
<dbReference type="SMART" id="SM00342">
    <property type="entry name" value="HTH_ARAC"/>
    <property type="match status" value="1"/>
</dbReference>
<evidence type="ECO:0000256" key="4">
    <source>
        <dbReference type="SAM" id="MobiDB-lite"/>
    </source>
</evidence>
<dbReference type="InterPro" id="IPR018060">
    <property type="entry name" value="HTH_AraC"/>
</dbReference>
<dbReference type="PRINTS" id="PR00032">
    <property type="entry name" value="HTHARAC"/>
</dbReference>
<accession>A0ABZ1LJZ0</accession>
<feature type="region of interest" description="Disordered" evidence="4">
    <location>
        <begin position="304"/>
        <end position="329"/>
    </location>
</feature>
<evidence type="ECO:0000256" key="1">
    <source>
        <dbReference type="ARBA" id="ARBA00023015"/>
    </source>
</evidence>
<evidence type="ECO:0000256" key="2">
    <source>
        <dbReference type="ARBA" id="ARBA00023125"/>
    </source>
</evidence>
<evidence type="ECO:0000313" key="6">
    <source>
        <dbReference type="EMBL" id="WTR73120.1"/>
    </source>
</evidence>
<protein>
    <submittedName>
        <fullName evidence="6">AraC family transcriptional regulator</fullName>
    </submittedName>
</protein>
<evidence type="ECO:0000256" key="3">
    <source>
        <dbReference type="ARBA" id="ARBA00023163"/>
    </source>
</evidence>
<gene>
    <name evidence="6" type="ORF">OG814_29475</name>
</gene>
<dbReference type="RefSeq" id="WP_406336064.1">
    <property type="nucleotide sequence ID" value="NZ_CP108188.1"/>
</dbReference>
<dbReference type="InterPro" id="IPR009057">
    <property type="entry name" value="Homeodomain-like_sf"/>
</dbReference>
<dbReference type="Pfam" id="PF12833">
    <property type="entry name" value="HTH_18"/>
    <property type="match status" value="1"/>
</dbReference>
<dbReference type="PANTHER" id="PTHR46796">
    <property type="entry name" value="HTH-TYPE TRANSCRIPTIONAL ACTIVATOR RHAS-RELATED"/>
    <property type="match status" value="1"/>
</dbReference>
<dbReference type="PROSITE" id="PS01124">
    <property type="entry name" value="HTH_ARAC_FAMILY_2"/>
    <property type="match status" value="1"/>
</dbReference>
<dbReference type="Proteomes" id="UP001622594">
    <property type="component" value="Chromosome"/>
</dbReference>
<dbReference type="InterPro" id="IPR032783">
    <property type="entry name" value="AraC_lig"/>
</dbReference>
<dbReference type="InterPro" id="IPR050204">
    <property type="entry name" value="AraC_XylS_family_regulators"/>
</dbReference>
<keyword evidence="3" id="KW-0804">Transcription</keyword>
<organism evidence="6 7">
    <name type="scientific">Streptomyces zaomyceticus</name>
    <dbReference type="NCBI Taxonomy" id="68286"/>
    <lineage>
        <taxon>Bacteria</taxon>
        <taxon>Bacillati</taxon>
        <taxon>Actinomycetota</taxon>
        <taxon>Actinomycetes</taxon>
        <taxon>Kitasatosporales</taxon>
        <taxon>Streptomycetaceae</taxon>
        <taxon>Streptomyces</taxon>
    </lineage>
</organism>
<dbReference type="InterPro" id="IPR020449">
    <property type="entry name" value="Tscrpt_reg_AraC-type_HTH"/>
</dbReference>
<name>A0ABZ1LJZ0_9ACTN</name>
<evidence type="ECO:0000313" key="7">
    <source>
        <dbReference type="Proteomes" id="UP001622594"/>
    </source>
</evidence>
<dbReference type="Gene3D" id="1.10.10.60">
    <property type="entry name" value="Homeodomain-like"/>
    <property type="match status" value="2"/>
</dbReference>
<feature type="domain" description="HTH araC/xylS-type" evidence="5">
    <location>
        <begin position="205"/>
        <end position="303"/>
    </location>
</feature>
<dbReference type="SUPFAM" id="SSF46689">
    <property type="entry name" value="Homeodomain-like"/>
    <property type="match status" value="2"/>
</dbReference>
<reference evidence="6 7" key="1">
    <citation type="submission" date="2022-10" db="EMBL/GenBank/DDBJ databases">
        <title>The complete genomes of actinobacterial strains from the NBC collection.</title>
        <authorList>
            <person name="Joergensen T.S."/>
            <person name="Alvarez Arevalo M."/>
            <person name="Sterndorff E.B."/>
            <person name="Faurdal D."/>
            <person name="Vuksanovic O."/>
            <person name="Mourched A.-S."/>
            <person name="Charusanti P."/>
            <person name="Shaw S."/>
            <person name="Blin K."/>
            <person name="Weber T."/>
        </authorList>
    </citation>
    <scope>NUCLEOTIDE SEQUENCE [LARGE SCALE GENOMIC DNA]</scope>
    <source>
        <strain evidence="6 7">NBC_00123</strain>
    </source>
</reference>
<keyword evidence="7" id="KW-1185">Reference proteome</keyword>
<dbReference type="Pfam" id="PF12852">
    <property type="entry name" value="Cupin_6"/>
    <property type="match status" value="1"/>
</dbReference>
<dbReference type="EMBL" id="CP108188">
    <property type="protein sequence ID" value="WTR73120.1"/>
    <property type="molecule type" value="Genomic_DNA"/>
</dbReference>
<sequence>MDVLSDAIAAMRTGRPHSSRTVRFAPWGIRFPASRGAGFHVVLQGTAWLLPPDGAAPVALGPGDVVLLAHGTGHGLADRPGTPLADALPAPDGSWPTPPDRGPIGSAETLLLCGAYQLRRARAHPLLTELPPYVHLPARVGAHPRLRAAVDLLGAELAEPQPGSDAIVPALLDTLLLYLLRTWWLTERTDRSTGWSAALADPAVADALRALHDDPARAWTVEELGALTGLSRAAFARRFTALVGRAPLAYLTWWRMTTAGRLLRSDDLPLRAVAQRSGYSSEFAFAKAFKREYGVAPGQYRKGARDLGLRPGGPADARTPGSSGSGRPH</sequence>
<proteinExistence type="predicted"/>
<keyword evidence="2" id="KW-0238">DNA-binding</keyword>
<dbReference type="PANTHER" id="PTHR46796:SF7">
    <property type="entry name" value="ARAC FAMILY TRANSCRIPTIONAL REGULATOR"/>
    <property type="match status" value="1"/>
</dbReference>